<feature type="compositionally biased region" description="Acidic residues" evidence="1">
    <location>
        <begin position="92"/>
        <end position="115"/>
    </location>
</feature>
<evidence type="ECO:0000313" key="3">
    <source>
        <dbReference type="Proteomes" id="UP000041254"/>
    </source>
</evidence>
<organism evidence="2 3">
    <name type="scientific">Vitrella brassicaformis (strain CCMP3155)</name>
    <dbReference type="NCBI Taxonomy" id="1169540"/>
    <lineage>
        <taxon>Eukaryota</taxon>
        <taxon>Sar</taxon>
        <taxon>Alveolata</taxon>
        <taxon>Colpodellida</taxon>
        <taxon>Vitrellaceae</taxon>
        <taxon>Vitrella</taxon>
    </lineage>
</organism>
<sequence>MFDEDTTTICPPTASPSQSIALINIWDHQQPTGSCSGTAKRKRDTDTDTGAEGVEGEGTAKHLRPAGDCDNHLGWGDRESEMAALQQMLSWYEEDGESESSEGSSDDSSSEEESERSDTDGEGELQKGE</sequence>
<feature type="compositionally biased region" description="Basic and acidic residues" evidence="1">
    <location>
        <begin position="116"/>
        <end position="129"/>
    </location>
</feature>
<evidence type="ECO:0000256" key="1">
    <source>
        <dbReference type="SAM" id="MobiDB-lite"/>
    </source>
</evidence>
<keyword evidence="3" id="KW-1185">Reference proteome</keyword>
<gene>
    <name evidence="2" type="ORF">Vbra_14906</name>
</gene>
<feature type="region of interest" description="Disordered" evidence="1">
    <location>
        <begin position="29"/>
        <end position="67"/>
    </location>
</feature>
<dbReference type="EMBL" id="CDMY01000403">
    <property type="protein sequence ID" value="CEM10205.1"/>
    <property type="molecule type" value="Genomic_DNA"/>
</dbReference>
<evidence type="ECO:0000313" key="2">
    <source>
        <dbReference type="EMBL" id="CEM10205.1"/>
    </source>
</evidence>
<dbReference type="VEuPathDB" id="CryptoDB:Vbra_14906"/>
<dbReference type="AlphaFoldDB" id="A0A0G4FBD2"/>
<protein>
    <submittedName>
        <fullName evidence="2">Uncharacterized protein</fullName>
    </submittedName>
</protein>
<proteinExistence type="predicted"/>
<dbReference type="Proteomes" id="UP000041254">
    <property type="component" value="Unassembled WGS sequence"/>
</dbReference>
<feature type="region of interest" description="Disordered" evidence="1">
    <location>
        <begin position="90"/>
        <end position="129"/>
    </location>
</feature>
<accession>A0A0G4FBD2</accession>
<dbReference type="InParanoid" id="A0A0G4FBD2"/>
<reference evidence="2 3" key="1">
    <citation type="submission" date="2014-11" db="EMBL/GenBank/DDBJ databases">
        <authorList>
            <person name="Zhu J."/>
            <person name="Qi W."/>
            <person name="Song R."/>
        </authorList>
    </citation>
    <scope>NUCLEOTIDE SEQUENCE [LARGE SCALE GENOMIC DNA]</scope>
</reference>
<name>A0A0G4FBD2_VITBC</name>